<comment type="caution">
    <text evidence="12">The sequence shown here is derived from an EMBL/GenBank/DDBJ whole genome shotgun (WGS) entry which is preliminary data.</text>
</comment>
<dbReference type="InterPro" id="IPR050482">
    <property type="entry name" value="Sensor_HK_TwoCompSys"/>
</dbReference>
<feature type="transmembrane region" description="Helical" evidence="10">
    <location>
        <begin position="134"/>
        <end position="152"/>
    </location>
</feature>
<dbReference type="InterPro" id="IPR011712">
    <property type="entry name" value="Sig_transdc_His_kin_sub3_dim/P"/>
</dbReference>
<dbReference type="SUPFAM" id="SSF55874">
    <property type="entry name" value="ATPase domain of HSP90 chaperone/DNA topoisomerase II/histidine kinase"/>
    <property type="match status" value="1"/>
</dbReference>
<evidence type="ECO:0000256" key="8">
    <source>
        <dbReference type="ARBA" id="ARBA00023012"/>
    </source>
</evidence>
<evidence type="ECO:0000256" key="10">
    <source>
        <dbReference type="SAM" id="Phobius"/>
    </source>
</evidence>
<evidence type="ECO:0000256" key="3">
    <source>
        <dbReference type="ARBA" id="ARBA00022553"/>
    </source>
</evidence>
<keyword evidence="6 12" id="KW-0418">Kinase</keyword>
<dbReference type="PANTHER" id="PTHR24421:SF10">
    <property type="entry name" value="NITRATE_NITRITE SENSOR PROTEIN NARQ"/>
    <property type="match status" value="1"/>
</dbReference>
<accession>A0ABP8LPF6</accession>
<keyword evidence="13" id="KW-1185">Reference proteome</keyword>
<dbReference type="InterPro" id="IPR036890">
    <property type="entry name" value="HATPase_C_sf"/>
</dbReference>
<dbReference type="Pfam" id="PF07730">
    <property type="entry name" value="HisKA_3"/>
    <property type="match status" value="1"/>
</dbReference>
<dbReference type="PANTHER" id="PTHR24421">
    <property type="entry name" value="NITRATE/NITRITE SENSOR PROTEIN NARX-RELATED"/>
    <property type="match status" value="1"/>
</dbReference>
<evidence type="ECO:0000256" key="7">
    <source>
        <dbReference type="ARBA" id="ARBA00022840"/>
    </source>
</evidence>
<dbReference type="Gene3D" id="3.30.565.10">
    <property type="entry name" value="Histidine kinase-like ATPase, C-terminal domain"/>
    <property type="match status" value="1"/>
</dbReference>
<dbReference type="EC" id="2.7.13.3" evidence="2"/>
<keyword evidence="4" id="KW-0808">Transferase</keyword>
<dbReference type="RefSeq" id="WP_345218281.1">
    <property type="nucleotide sequence ID" value="NZ_BAABGN010000013.1"/>
</dbReference>
<keyword evidence="10" id="KW-1133">Transmembrane helix</keyword>
<dbReference type="GO" id="GO:0016301">
    <property type="term" value="F:kinase activity"/>
    <property type="evidence" value="ECO:0007669"/>
    <property type="project" value="UniProtKB-KW"/>
</dbReference>
<feature type="transmembrane region" description="Helical" evidence="10">
    <location>
        <begin position="82"/>
        <end position="100"/>
    </location>
</feature>
<feature type="transmembrane region" description="Helical" evidence="10">
    <location>
        <begin position="60"/>
        <end position="76"/>
    </location>
</feature>
<keyword evidence="7" id="KW-0067">ATP-binding</keyword>
<keyword evidence="8" id="KW-0902">Two-component regulatory system</keyword>
<dbReference type="SMART" id="SM00387">
    <property type="entry name" value="HATPase_c"/>
    <property type="match status" value="1"/>
</dbReference>
<name>A0ABP8LPF6_9MICO</name>
<gene>
    <name evidence="12" type="ORF">GCM10023169_37050</name>
</gene>
<protein>
    <recommendedName>
        <fullName evidence="2">histidine kinase</fullName>
        <ecNumber evidence="2">2.7.13.3</ecNumber>
    </recommendedName>
</protein>
<evidence type="ECO:0000256" key="5">
    <source>
        <dbReference type="ARBA" id="ARBA00022741"/>
    </source>
</evidence>
<keyword evidence="10" id="KW-0472">Membrane</keyword>
<evidence type="ECO:0000256" key="4">
    <source>
        <dbReference type="ARBA" id="ARBA00022679"/>
    </source>
</evidence>
<evidence type="ECO:0000256" key="2">
    <source>
        <dbReference type="ARBA" id="ARBA00012438"/>
    </source>
</evidence>
<evidence type="ECO:0000313" key="13">
    <source>
        <dbReference type="Proteomes" id="UP001500622"/>
    </source>
</evidence>
<comment type="catalytic activity">
    <reaction evidence="1">
        <text>ATP + protein L-histidine = ADP + protein N-phospho-L-histidine.</text>
        <dbReference type="EC" id="2.7.13.3"/>
    </reaction>
</comment>
<feature type="transmembrane region" description="Helical" evidence="10">
    <location>
        <begin position="33"/>
        <end position="53"/>
    </location>
</feature>
<dbReference type="EMBL" id="BAABGN010000013">
    <property type="protein sequence ID" value="GAA4431930.1"/>
    <property type="molecule type" value="Genomic_DNA"/>
</dbReference>
<keyword evidence="3" id="KW-0597">Phosphoprotein</keyword>
<dbReference type="CDD" id="cd16917">
    <property type="entry name" value="HATPase_UhpB-NarQ-NarX-like"/>
    <property type="match status" value="1"/>
</dbReference>
<keyword evidence="9" id="KW-0175">Coiled coil</keyword>
<dbReference type="InterPro" id="IPR003594">
    <property type="entry name" value="HATPase_dom"/>
</dbReference>
<organism evidence="12 13">
    <name type="scientific">Georgenia halophila</name>
    <dbReference type="NCBI Taxonomy" id="620889"/>
    <lineage>
        <taxon>Bacteria</taxon>
        <taxon>Bacillati</taxon>
        <taxon>Actinomycetota</taxon>
        <taxon>Actinomycetes</taxon>
        <taxon>Micrococcales</taxon>
        <taxon>Bogoriellaceae</taxon>
        <taxon>Georgenia</taxon>
    </lineage>
</organism>
<sequence>MVRWWPRLVDALVAAVVLLSGLAEIWVPFSSRTGDGHLVASTLQVAALAAAVWFRRKRPLTAVAVGSVAMVAFHAADVVHLLFYGQLLPLVLLSFAVARYGEGKRAYLGGGLIAAVMIYADLTIPGLGGAGELIFHWSLLVVAYSLGTWQRVTAARAEAAQRRAIEAEVEAAERALAAVLEERTRIARELHDVVAHAMSVMVVQAGAAELVADRPEEVRRALGAIRSTGTEAMGEMRRVVTMLRDPDDAALRGPQPGVAALESLIADARAAGLPVRLEVRGDVRDLPAGLDLAAYRIVQEALTNARRHATSVTDVAVVLDFAGAELRIDVRDDGHGDPSTGGSGHGLIGMHERVSLYGGRLRTGALPGRGYAVEAELPLEPA</sequence>
<feature type="domain" description="Histidine kinase/HSP90-like ATPase" evidence="11">
    <location>
        <begin position="289"/>
        <end position="381"/>
    </location>
</feature>
<evidence type="ECO:0000313" key="12">
    <source>
        <dbReference type="EMBL" id="GAA4431930.1"/>
    </source>
</evidence>
<evidence type="ECO:0000256" key="9">
    <source>
        <dbReference type="SAM" id="Coils"/>
    </source>
</evidence>
<proteinExistence type="predicted"/>
<keyword evidence="5" id="KW-0547">Nucleotide-binding</keyword>
<feature type="transmembrane region" description="Helical" evidence="10">
    <location>
        <begin position="107"/>
        <end position="128"/>
    </location>
</feature>
<evidence type="ECO:0000256" key="6">
    <source>
        <dbReference type="ARBA" id="ARBA00022777"/>
    </source>
</evidence>
<reference evidence="13" key="1">
    <citation type="journal article" date="2019" name="Int. J. Syst. Evol. Microbiol.">
        <title>The Global Catalogue of Microorganisms (GCM) 10K type strain sequencing project: providing services to taxonomists for standard genome sequencing and annotation.</title>
        <authorList>
            <consortium name="The Broad Institute Genomics Platform"/>
            <consortium name="The Broad Institute Genome Sequencing Center for Infectious Disease"/>
            <person name="Wu L."/>
            <person name="Ma J."/>
        </authorList>
    </citation>
    <scope>NUCLEOTIDE SEQUENCE [LARGE SCALE GENOMIC DNA]</scope>
    <source>
        <strain evidence="13">JCM 17810</strain>
    </source>
</reference>
<dbReference type="Pfam" id="PF02518">
    <property type="entry name" value="HATPase_c"/>
    <property type="match status" value="1"/>
</dbReference>
<dbReference type="Gene3D" id="1.20.5.1930">
    <property type="match status" value="1"/>
</dbReference>
<feature type="coiled-coil region" evidence="9">
    <location>
        <begin position="155"/>
        <end position="189"/>
    </location>
</feature>
<keyword evidence="10" id="KW-0812">Transmembrane</keyword>
<dbReference type="Proteomes" id="UP001500622">
    <property type="component" value="Unassembled WGS sequence"/>
</dbReference>
<evidence type="ECO:0000259" key="11">
    <source>
        <dbReference type="SMART" id="SM00387"/>
    </source>
</evidence>
<evidence type="ECO:0000256" key="1">
    <source>
        <dbReference type="ARBA" id="ARBA00000085"/>
    </source>
</evidence>